<dbReference type="PROSITE" id="PS50297">
    <property type="entry name" value="ANK_REP_REGION"/>
    <property type="match status" value="2"/>
</dbReference>
<feature type="domain" description="Protein kinase" evidence="5">
    <location>
        <begin position="707"/>
        <end position="1021"/>
    </location>
</feature>
<dbReference type="InterPro" id="IPR002110">
    <property type="entry name" value="Ankyrin_rpt"/>
</dbReference>
<evidence type="ECO:0000256" key="1">
    <source>
        <dbReference type="ARBA" id="ARBA00022737"/>
    </source>
</evidence>
<organism evidence="6">
    <name type="scientific">Vannella robusta</name>
    <dbReference type="NCBI Taxonomy" id="1487602"/>
    <lineage>
        <taxon>Eukaryota</taxon>
        <taxon>Amoebozoa</taxon>
        <taxon>Discosea</taxon>
        <taxon>Flabellinia</taxon>
        <taxon>Vannellidae</taxon>
        <taxon>Vannella</taxon>
    </lineage>
</organism>
<dbReference type="SMART" id="SM00220">
    <property type="entry name" value="S_TKc"/>
    <property type="match status" value="1"/>
</dbReference>
<dbReference type="SMART" id="SM00248">
    <property type="entry name" value="ANK"/>
    <property type="match status" value="11"/>
</dbReference>
<dbReference type="PROSITE" id="PS00108">
    <property type="entry name" value="PROTEIN_KINASE_ST"/>
    <property type="match status" value="1"/>
</dbReference>
<evidence type="ECO:0000256" key="4">
    <source>
        <dbReference type="SAM" id="MobiDB-lite"/>
    </source>
</evidence>
<reference evidence="6" key="1">
    <citation type="submission" date="2021-01" db="EMBL/GenBank/DDBJ databases">
        <authorList>
            <person name="Corre E."/>
            <person name="Pelletier E."/>
            <person name="Niang G."/>
            <person name="Scheremetjew M."/>
            <person name="Finn R."/>
            <person name="Kale V."/>
            <person name="Holt S."/>
            <person name="Cochrane G."/>
            <person name="Meng A."/>
            <person name="Brown T."/>
            <person name="Cohen L."/>
        </authorList>
    </citation>
    <scope>NUCLEOTIDE SEQUENCE</scope>
    <source>
        <strain evidence="6">DIVA3 518/3/11/1/6</strain>
    </source>
</reference>
<feature type="repeat" description="ANK" evidence="3">
    <location>
        <begin position="55"/>
        <end position="77"/>
    </location>
</feature>
<dbReference type="InterPro" id="IPR036770">
    <property type="entry name" value="Ankyrin_rpt-contain_sf"/>
</dbReference>
<name>A0A7S4IP25_9EUKA</name>
<dbReference type="PANTHER" id="PTHR24198">
    <property type="entry name" value="ANKYRIN REPEAT AND PROTEIN KINASE DOMAIN-CONTAINING PROTEIN"/>
    <property type="match status" value="1"/>
</dbReference>
<evidence type="ECO:0000256" key="3">
    <source>
        <dbReference type="PROSITE-ProRule" id="PRU00023"/>
    </source>
</evidence>
<dbReference type="PANTHER" id="PTHR24198:SF165">
    <property type="entry name" value="ANKYRIN REPEAT-CONTAINING PROTEIN-RELATED"/>
    <property type="match status" value="1"/>
</dbReference>
<dbReference type="InterPro" id="IPR008271">
    <property type="entry name" value="Ser/Thr_kinase_AS"/>
</dbReference>
<evidence type="ECO:0000259" key="5">
    <source>
        <dbReference type="PROSITE" id="PS50011"/>
    </source>
</evidence>
<feature type="compositionally biased region" description="Polar residues" evidence="4">
    <location>
        <begin position="988"/>
        <end position="1004"/>
    </location>
</feature>
<dbReference type="InterPro" id="IPR011009">
    <property type="entry name" value="Kinase-like_dom_sf"/>
</dbReference>
<dbReference type="AlphaFoldDB" id="A0A7S4IP25"/>
<dbReference type="Gene3D" id="3.30.200.20">
    <property type="entry name" value="Phosphorylase Kinase, domain 1"/>
    <property type="match status" value="1"/>
</dbReference>
<feature type="repeat" description="ANK" evidence="3">
    <location>
        <begin position="572"/>
        <end position="604"/>
    </location>
</feature>
<dbReference type="PROSITE" id="PS50088">
    <property type="entry name" value="ANK_REPEAT"/>
    <property type="match status" value="2"/>
</dbReference>
<evidence type="ECO:0000256" key="2">
    <source>
        <dbReference type="ARBA" id="ARBA00023043"/>
    </source>
</evidence>
<dbReference type="EMBL" id="HBKP01021568">
    <property type="protein sequence ID" value="CAE2235209.1"/>
    <property type="molecule type" value="Transcribed_RNA"/>
</dbReference>
<dbReference type="GO" id="GO:0005524">
    <property type="term" value="F:ATP binding"/>
    <property type="evidence" value="ECO:0007669"/>
    <property type="project" value="InterPro"/>
</dbReference>
<proteinExistence type="predicted"/>
<dbReference type="Pfam" id="PF00069">
    <property type="entry name" value="Pkinase"/>
    <property type="match status" value="1"/>
</dbReference>
<protein>
    <recommendedName>
        <fullName evidence="5">Protein kinase domain-containing protein</fullName>
    </recommendedName>
</protein>
<feature type="compositionally biased region" description="Polar residues" evidence="4">
    <location>
        <begin position="971"/>
        <end position="981"/>
    </location>
</feature>
<keyword evidence="2 3" id="KW-0040">ANK repeat</keyword>
<dbReference type="PROSITE" id="PS50011">
    <property type="entry name" value="PROTEIN_KINASE_DOM"/>
    <property type="match status" value="1"/>
</dbReference>
<dbReference type="SUPFAM" id="SSF56112">
    <property type="entry name" value="Protein kinase-like (PK-like)"/>
    <property type="match status" value="1"/>
</dbReference>
<dbReference type="GO" id="GO:0004672">
    <property type="term" value="F:protein kinase activity"/>
    <property type="evidence" value="ECO:0007669"/>
    <property type="project" value="InterPro"/>
</dbReference>
<dbReference type="InterPro" id="IPR000719">
    <property type="entry name" value="Prot_kinase_dom"/>
</dbReference>
<keyword evidence="1" id="KW-0677">Repeat</keyword>
<gene>
    <name evidence="6" type="ORF">VSP0166_LOCUS15106</name>
</gene>
<dbReference type="SUPFAM" id="SSF48403">
    <property type="entry name" value="Ankyrin repeat"/>
    <property type="match status" value="2"/>
</dbReference>
<feature type="region of interest" description="Disordered" evidence="4">
    <location>
        <begin position="963"/>
        <end position="1021"/>
    </location>
</feature>
<dbReference type="Gene3D" id="1.25.40.20">
    <property type="entry name" value="Ankyrin repeat-containing domain"/>
    <property type="match status" value="2"/>
</dbReference>
<dbReference type="Gene3D" id="1.10.510.10">
    <property type="entry name" value="Transferase(Phosphotransferase) domain 1"/>
    <property type="match status" value="1"/>
</dbReference>
<dbReference type="Pfam" id="PF12796">
    <property type="entry name" value="Ank_2"/>
    <property type="match status" value="2"/>
</dbReference>
<evidence type="ECO:0000313" key="6">
    <source>
        <dbReference type="EMBL" id="CAE2235209.1"/>
    </source>
</evidence>
<accession>A0A7S4IP25</accession>
<sequence length="1021" mass="116025">MTKRNTVIRNVSLFNTTEGEVSLHEACREGNLELVEEIQTQIQNPGLIFREEDSKGIIPLHYAAMSGNVEVFEKVLQGSKTKLIETQTRKSFSSILHSAAKGKNVDLLKHLFQHYGELMKQLLVRRNKFGKIPAHCAVCSGSFDVFTYLYKLDEPSHETKCKTTTGENYFTLAAKSGDLELFNAISEDYAFNRITSPTILLSSALRGGNLDIVKKVQEETPSLMAKFGKFVRLDKKTYIFDAIYSENKEVIQHMIDNPDFVIKSKKKFSNLFKMDLDPIEYAAFLGLTSVVFKLIDAYGDFQWEKQPKSGLVPLLHAAAYGGNKHTFQSVFDMYSQKMTKSEILQLTMERKDMGNGSVKKWNLFCFAAMKSIEASYKEGLDFFEYVYEQFDDVAEERDRLLDPNLSISVLDFACESDNLEVVKWLVNNPKYFTESKIGNWCSKATRKQNWNIVRFLFSKQDGPFQERNYGFVWLARYCRDENLIKQALSNLVPSSEWQNALQGALEYGNDIATTCLLQTGFKFEKGNDLVALAAKGGSVKAMNQIIATLAKINPQFDFDQALKEFYHSSTLFAVTPLHLAVYHQHLEMTRFLIEKKADVNSYYPGCSTPLHAACKPKVSSRNVHAKDIVELLLTEPAKSEQKSATLSLNVTVDKYPGVEGTDIKPYDLANSEIRNLIERNYPRASSLRTIIPLSELKKRVPDFGDLFNTSSDRPSGKFGEVQIATYCGTQVAIKALKNESQKDGEKFHELERQFLYEVGLMTKIRHPNCCQLIAASYDELGVRPQFYFVMERLDMDAMTARKNGKLSEYDCYLVACEIAKALNFLHQQDPPIFHCDIKPENILVSFQDNVLTQVKLADFGISYLGGAESVKTRHISIKNSTISEQSDIYLFGECLSILIEPDLPRQIESKMDAGEYHNNNVFNRRGINIIQSCCADEDFFTSFEDVQDMLKLLIDENEKDKQDAKTKYFKPQQSGHTSPNHSVDPDTYSPSSNSAEYLQQSDHTPPNRVEQQIYDGEYLTD</sequence>